<dbReference type="Gene3D" id="1.10.10.1600">
    <property type="entry name" value="Bacterial DNA polymerase III alpha subunit, thumb domain"/>
    <property type="match status" value="1"/>
</dbReference>
<evidence type="ECO:0000256" key="1">
    <source>
        <dbReference type="ARBA" id="ARBA00004496"/>
    </source>
</evidence>
<comment type="caution">
    <text evidence="13">The sequence shown here is derived from an EMBL/GenBank/DDBJ whole genome shotgun (WGS) entry which is preliminary data.</text>
</comment>
<dbReference type="SMART" id="SM00481">
    <property type="entry name" value="POLIIIAc"/>
    <property type="match status" value="1"/>
</dbReference>
<comment type="similarity">
    <text evidence="2">Belongs to the DNA polymerase type-C family. DnaE subfamily.</text>
</comment>
<dbReference type="SUPFAM" id="SSF89550">
    <property type="entry name" value="PHP domain-like"/>
    <property type="match status" value="1"/>
</dbReference>
<dbReference type="InterPro" id="IPR004365">
    <property type="entry name" value="NA-bd_OB_tRNA"/>
</dbReference>
<dbReference type="NCBIfam" id="NF005298">
    <property type="entry name" value="PRK06826.1"/>
    <property type="match status" value="1"/>
</dbReference>
<evidence type="ECO:0000256" key="2">
    <source>
        <dbReference type="ARBA" id="ARBA00009496"/>
    </source>
</evidence>
<dbReference type="Pfam" id="PF17657">
    <property type="entry name" value="DNA_pol3_finger"/>
    <property type="match status" value="1"/>
</dbReference>
<dbReference type="NCBIfam" id="NF004226">
    <property type="entry name" value="PRK05673.1"/>
    <property type="match status" value="1"/>
</dbReference>
<evidence type="ECO:0000256" key="6">
    <source>
        <dbReference type="ARBA" id="ARBA00022695"/>
    </source>
</evidence>
<dbReference type="PANTHER" id="PTHR32294">
    <property type="entry name" value="DNA POLYMERASE III SUBUNIT ALPHA"/>
    <property type="match status" value="1"/>
</dbReference>
<comment type="function">
    <text evidence="9">DNA polymerase III is a complex, multichain enzyme responsible for most of the replicative synthesis in bacteria. This DNA polymerase also exhibits 3' to 5' exonuclease activity. The alpha chain is the DNA polymerase.</text>
</comment>
<dbReference type="InterPro" id="IPR011708">
    <property type="entry name" value="DNA_pol3_alpha_NTPase_dom"/>
</dbReference>
<dbReference type="Pfam" id="PF07733">
    <property type="entry name" value="DNA_pol3_alpha"/>
    <property type="match status" value="1"/>
</dbReference>
<keyword evidence="8" id="KW-0239">DNA-directed DNA polymerase</keyword>
<dbReference type="NCBIfam" id="TIGR00594">
    <property type="entry name" value="polc"/>
    <property type="match status" value="1"/>
</dbReference>
<dbReference type="InterPro" id="IPR016195">
    <property type="entry name" value="Pol/histidinol_Pase-like"/>
</dbReference>
<evidence type="ECO:0000256" key="3">
    <source>
        <dbReference type="ARBA" id="ARBA00012417"/>
    </source>
</evidence>
<dbReference type="EMBL" id="DXGH01000017">
    <property type="protein sequence ID" value="HIW80546.1"/>
    <property type="molecule type" value="Genomic_DNA"/>
</dbReference>
<proteinExistence type="inferred from homology"/>
<dbReference type="CDD" id="cd12113">
    <property type="entry name" value="PHP_PolIIIA_DnaE3"/>
    <property type="match status" value="1"/>
</dbReference>
<dbReference type="Pfam" id="PF02811">
    <property type="entry name" value="PHP"/>
    <property type="match status" value="1"/>
</dbReference>
<dbReference type="InterPro" id="IPR040982">
    <property type="entry name" value="DNA_pol3_finger"/>
</dbReference>
<dbReference type="GO" id="GO:0006260">
    <property type="term" value="P:DNA replication"/>
    <property type="evidence" value="ECO:0007669"/>
    <property type="project" value="UniProtKB-KW"/>
</dbReference>
<dbReference type="InterPro" id="IPR003141">
    <property type="entry name" value="Pol/His_phosphatase_N"/>
</dbReference>
<evidence type="ECO:0000256" key="11">
    <source>
        <dbReference type="SAM" id="MobiDB-lite"/>
    </source>
</evidence>
<reference evidence="13" key="2">
    <citation type="submission" date="2021-04" db="EMBL/GenBank/DDBJ databases">
        <authorList>
            <person name="Gilroy R."/>
        </authorList>
    </citation>
    <scope>NUCLEOTIDE SEQUENCE</scope>
    <source>
        <strain evidence="13">CHK195-6426</strain>
    </source>
</reference>
<dbReference type="AlphaFoldDB" id="A0A9D1R5P9"/>
<dbReference type="EC" id="2.7.7.7" evidence="3"/>
<dbReference type="Pfam" id="PF01336">
    <property type="entry name" value="tRNA_anti-codon"/>
    <property type="match status" value="1"/>
</dbReference>
<dbReference type="InterPro" id="IPR004013">
    <property type="entry name" value="PHP_dom"/>
</dbReference>
<dbReference type="InterPro" id="IPR041931">
    <property type="entry name" value="DNA_pol3_alpha_thumb_dom"/>
</dbReference>
<accession>A0A9D1R5P9</accession>
<feature type="domain" description="Polymerase/histidinol phosphatase N-terminal" evidence="12">
    <location>
        <begin position="4"/>
        <end position="71"/>
    </location>
</feature>
<evidence type="ECO:0000256" key="5">
    <source>
        <dbReference type="ARBA" id="ARBA00022679"/>
    </source>
</evidence>
<keyword evidence="6 13" id="KW-0548">Nucleotidyltransferase</keyword>
<sequence>MAFAHLHVHTEYSLLDGSNKIKEYVSRVKELGMNSAAITDHGVMYGVIDFYKEAKAAGIKPIIGCEVYVAPNSRFDKELTGGEDRYYHLVLLAENNTGYANLMKIVSRGFTEGYYYKPRVDMELLNQFHEGIIALSACLAGEVQRNLVKGQREEAEKAAKKYEDCFGKGNFFLELQDHGIPEQRLVNTELLKLSKELDIPLAATNDVHYTYAQDADSHDILLCLQTGKKLADEDRMRYEGGQYYVKSEEEMKALFPYAWEAVENTQAIADRCNVEIEFGVTKLPKYEVPEGYDSWSYLNKLCDEGLSERYGDGSKPAGDTGQTLRERLDYELSVIRTMGYVDYFLIVWDFINYARNNGIPVGPGRGSAAGSIVSYCLKITNIDPIKYNLLFERFLNPERVSMPDIDIDFCFERRQEVIDYVGRKYGSDKVVQIVTFGTLAAKGVIRDVGRVMDLPYAFVDSIAKMVPNELNITIDRALEMNPEFRKLYHEDEQVHYLIDMCKRLEGLPRHTSMHAAGVVICQKAAEEFVPLSRGADGSITTQFTMTTLEELGLLKMDFLGLRTLTVIHDAVEFVEKTTGQHIDIDHIDYDDPKVLASIGTGKTEGIFQLESAGMKNFMKELRPQSLEDIIAGISLYRPGPMDFIPKYIKGKNNHSAVAYSCPQLEPILAPTYGCIVYQEQVMQIVRDLGGYTLGRSDLVRRAMSKKKQSVMEKERANFIYGNEEEGVPGCIANGISEQTAGQIYNDMMDFAKYAFNKSHAACYAVVSYQTAYLKYYYPVEFMAALLTSVIDNPKKVSEYILTCRSMGIELLPPDINQGEAGFSVTGGKIRYALTAIKSVGRPVIEGIVQERKERGPFTNLKDFITRMADKDMNKRAIENFIKAGALDSLGGTRKQFMSVYVQILDHITKDKKSNLAGQISLFDIASEETKEEFDIRMPDVGEYPKEMLLAFEKEVLGIYISGHPLEEYQKLWEQNITNTTNDFALDEETGAVRVTDQASAVIGGLIADKTIKYTKNDKVMAFLNIEDLVGTVEVVVFPKDYEKYSALLMEDGKVFVKGRVSLEEEKDGKLICEQIVSFADVERDGSLLGRGRSGYGAAKDGGGRAGRPYAERDRRTRPYGGAARTPGEPLRKVPNGVWVQFPDEETYVRREGELLSAIADSDGNDDVVIFLRSTRGFKVLPPNLRVNWDEELKERLDTLFGQENVKFLTKPIENRQEID</sequence>
<evidence type="ECO:0000313" key="13">
    <source>
        <dbReference type="EMBL" id="HIW80546.1"/>
    </source>
</evidence>
<dbReference type="GO" id="GO:0003887">
    <property type="term" value="F:DNA-directed DNA polymerase activity"/>
    <property type="evidence" value="ECO:0007669"/>
    <property type="project" value="UniProtKB-KW"/>
</dbReference>
<evidence type="ECO:0000256" key="4">
    <source>
        <dbReference type="ARBA" id="ARBA00019114"/>
    </source>
</evidence>
<comment type="subcellular location">
    <subcellularLocation>
        <location evidence="1">Cytoplasm</location>
    </subcellularLocation>
</comment>
<comment type="catalytic activity">
    <reaction evidence="10">
        <text>DNA(n) + a 2'-deoxyribonucleoside 5'-triphosphate = DNA(n+1) + diphosphate</text>
        <dbReference type="Rhea" id="RHEA:22508"/>
        <dbReference type="Rhea" id="RHEA-COMP:17339"/>
        <dbReference type="Rhea" id="RHEA-COMP:17340"/>
        <dbReference type="ChEBI" id="CHEBI:33019"/>
        <dbReference type="ChEBI" id="CHEBI:61560"/>
        <dbReference type="ChEBI" id="CHEBI:173112"/>
        <dbReference type="EC" id="2.7.7.7"/>
    </reaction>
</comment>
<dbReference type="Pfam" id="PF14579">
    <property type="entry name" value="HHH_6"/>
    <property type="match status" value="1"/>
</dbReference>
<dbReference type="PANTHER" id="PTHR32294:SF0">
    <property type="entry name" value="DNA POLYMERASE III SUBUNIT ALPHA"/>
    <property type="match status" value="1"/>
</dbReference>
<evidence type="ECO:0000256" key="10">
    <source>
        <dbReference type="ARBA" id="ARBA00049244"/>
    </source>
</evidence>
<gene>
    <name evidence="13" type="ORF">H9742_03305</name>
</gene>
<dbReference type="CDD" id="cd04485">
    <property type="entry name" value="DnaE_OBF"/>
    <property type="match status" value="1"/>
</dbReference>
<dbReference type="InterPro" id="IPR029460">
    <property type="entry name" value="DNAPol_HHH"/>
</dbReference>
<protein>
    <recommendedName>
        <fullName evidence="4">DNA polymerase III subunit alpha</fullName>
        <ecNumber evidence="3">2.7.7.7</ecNumber>
    </recommendedName>
</protein>
<organism evidence="13 14">
    <name type="scientific">Candidatus Acetatifactor stercoripullorum</name>
    <dbReference type="NCBI Taxonomy" id="2838414"/>
    <lineage>
        <taxon>Bacteria</taxon>
        <taxon>Bacillati</taxon>
        <taxon>Bacillota</taxon>
        <taxon>Clostridia</taxon>
        <taxon>Lachnospirales</taxon>
        <taxon>Lachnospiraceae</taxon>
        <taxon>Acetatifactor</taxon>
    </lineage>
</organism>
<dbReference type="GO" id="GO:0008408">
    <property type="term" value="F:3'-5' exonuclease activity"/>
    <property type="evidence" value="ECO:0007669"/>
    <property type="project" value="InterPro"/>
</dbReference>
<dbReference type="GO" id="GO:0005737">
    <property type="term" value="C:cytoplasm"/>
    <property type="evidence" value="ECO:0007669"/>
    <property type="project" value="UniProtKB-SubCell"/>
</dbReference>
<dbReference type="InterPro" id="IPR004805">
    <property type="entry name" value="DnaE2/DnaE/PolC"/>
</dbReference>
<keyword evidence="5 13" id="KW-0808">Transferase</keyword>
<evidence type="ECO:0000256" key="8">
    <source>
        <dbReference type="ARBA" id="ARBA00022932"/>
    </source>
</evidence>
<evidence type="ECO:0000313" key="14">
    <source>
        <dbReference type="Proteomes" id="UP000824265"/>
    </source>
</evidence>
<reference evidence="13" key="1">
    <citation type="journal article" date="2021" name="PeerJ">
        <title>Extensive microbial diversity within the chicken gut microbiome revealed by metagenomics and culture.</title>
        <authorList>
            <person name="Gilroy R."/>
            <person name="Ravi A."/>
            <person name="Getino M."/>
            <person name="Pursley I."/>
            <person name="Horton D.L."/>
            <person name="Alikhan N.F."/>
            <person name="Baker D."/>
            <person name="Gharbi K."/>
            <person name="Hall N."/>
            <person name="Watson M."/>
            <person name="Adriaenssens E.M."/>
            <person name="Foster-Nyarko E."/>
            <person name="Jarju S."/>
            <person name="Secka A."/>
            <person name="Antonio M."/>
            <person name="Oren A."/>
            <person name="Chaudhuri R.R."/>
            <person name="La Ragione R."/>
            <person name="Hildebrand F."/>
            <person name="Pallen M.J."/>
        </authorList>
    </citation>
    <scope>NUCLEOTIDE SEQUENCE</scope>
    <source>
        <strain evidence="13">CHK195-6426</strain>
    </source>
</reference>
<dbReference type="Gene3D" id="1.10.150.870">
    <property type="match status" value="1"/>
</dbReference>
<evidence type="ECO:0000256" key="7">
    <source>
        <dbReference type="ARBA" id="ARBA00022705"/>
    </source>
</evidence>
<evidence type="ECO:0000259" key="12">
    <source>
        <dbReference type="SMART" id="SM00481"/>
    </source>
</evidence>
<evidence type="ECO:0000256" key="9">
    <source>
        <dbReference type="ARBA" id="ARBA00025611"/>
    </source>
</evidence>
<dbReference type="GO" id="GO:0003676">
    <property type="term" value="F:nucleic acid binding"/>
    <property type="evidence" value="ECO:0007669"/>
    <property type="project" value="InterPro"/>
</dbReference>
<dbReference type="Gene3D" id="3.20.20.140">
    <property type="entry name" value="Metal-dependent hydrolases"/>
    <property type="match status" value="1"/>
</dbReference>
<keyword evidence="7" id="KW-0235">DNA replication</keyword>
<name>A0A9D1R5P9_9FIRM</name>
<dbReference type="Proteomes" id="UP000824265">
    <property type="component" value="Unassembled WGS sequence"/>
</dbReference>
<feature type="compositionally biased region" description="Gly residues" evidence="11">
    <location>
        <begin position="1092"/>
        <end position="1105"/>
    </location>
</feature>
<feature type="region of interest" description="Disordered" evidence="11">
    <location>
        <begin position="1092"/>
        <end position="1127"/>
    </location>
</feature>